<name>A0A0G4B476_9BACT</name>
<dbReference type="KEGG" id="bbgw:UT28_C0001G0949"/>
<dbReference type="AlphaFoldDB" id="A0A0G4B476"/>
<proteinExistence type="predicted"/>
<keyword evidence="1" id="KW-0472">Membrane</keyword>
<gene>
    <name evidence="2" type="ORF">UT28_C0001G0949</name>
</gene>
<dbReference type="EMBL" id="CP011213">
    <property type="protein sequence ID" value="AKM82726.1"/>
    <property type="molecule type" value="Genomic_DNA"/>
</dbReference>
<evidence type="ECO:0000313" key="2">
    <source>
        <dbReference type="EMBL" id="AKM82726.1"/>
    </source>
</evidence>
<accession>A0A0G4B476</accession>
<protein>
    <submittedName>
        <fullName evidence="2">Uncharacterized protein</fullName>
    </submittedName>
</protein>
<evidence type="ECO:0000313" key="3">
    <source>
        <dbReference type="Proteomes" id="UP000035648"/>
    </source>
</evidence>
<sequence length="226" mass="23685">MVAKASEKNTEKQEKPLKLKVILVLAMMLCVSIAFASGGSVTGDSIGTTVTSVVPTYIDCVDEMQAFAMGTQHFTSAWGPERLEGQASFSGALAYANCPTVVTVTGNNPAGDNIPRLARAEVGVRADGFDRIPTVYGISVLANGDNYPITDWLDGSSQVPFVGTIAETPHNGYVGYSVFIEANGTTTIDPGCSVKNTYIDPNKSNGDSADAGVYEASLVFTLTPAL</sequence>
<keyword evidence="1" id="KW-0812">Transmembrane</keyword>
<organism evidence="2 3">
    <name type="scientific">Berkelbacteria bacterium GW2011_GWE1_39_12</name>
    <dbReference type="NCBI Taxonomy" id="1618337"/>
    <lineage>
        <taxon>Bacteria</taxon>
        <taxon>Candidatus Berkelbacteria</taxon>
    </lineage>
</organism>
<feature type="transmembrane region" description="Helical" evidence="1">
    <location>
        <begin position="21"/>
        <end position="41"/>
    </location>
</feature>
<dbReference type="STRING" id="1618337.UT28_C0001G0949"/>
<keyword evidence="1" id="KW-1133">Transmembrane helix</keyword>
<evidence type="ECO:0000256" key="1">
    <source>
        <dbReference type="SAM" id="Phobius"/>
    </source>
</evidence>
<dbReference type="Proteomes" id="UP000035648">
    <property type="component" value="Chromosome"/>
</dbReference>
<reference evidence="2 3" key="1">
    <citation type="journal article" date="2015" name="Nature">
        <title>rRNA introns, odd ribosomes, and small enigmatic genomes across a large radiation of phyla.</title>
        <authorList>
            <person name="Brown C.T."/>
            <person name="Hug L.A."/>
            <person name="Thomas B.C."/>
            <person name="Sharon I."/>
            <person name="Castelle C.J."/>
            <person name="Singh A."/>
            <person name="Wilkins M.J."/>
            <person name="Williams K.H."/>
            <person name="Banfield J.F."/>
        </authorList>
    </citation>
    <scope>NUCLEOTIDE SEQUENCE [LARGE SCALE GENOMIC DNA]</scope>
</reference>